<keyword evidence="4" id="KW-1185">Reference proteome</keyword>
<dbReference type="SUPFAM" id="SSF46955">
    <property type="entry name" value="Putative DNA-binding domain"/>
    <property type="match status" value="1"/>
</dbReference>
<dbReference type="InterPro" id="IPR000551">
    <property type="entry name" value="MerR-type_HTH_dom"/>
</dbReference>
<dbReference type="SMART" id="SM00422">
    <property type="entry name" value="HTH_MERR"/>
    <property type="match status" value="1"/>
</dbReference>
<dbReference type="EMBL" id="CP108021">
    <property type="protein sequence ID" value="WUM22081.1"/>
    <property type="molecule type" value="Genomic_DNA"/>
</dbReference>
<accession>A0AAU4K7V0</accession>
<sequence>MSEHEKLYRVGQLAELTGLTVRTLHHYDEIGLLSPSRRSGAGYRLYGGEDVTRLYEILALRQLGLSLDQISDAIHGETSLEAMLVAHADHVDAQLAAMQKLQTHMATVLATVRRSHRPTDTDLLDLIRKVMTVDARVENYFDADQLAALAVRREQLGEDQIRAVENRWPSLIAEVDAAIAAGTDPASDEAGALATEWMGLLEQFHGGDPGLRDGMYRMQEENTEEIQKNFGGPTPEQIDFIRRANDSRG</sequence>
<dbReference type="CDD" id="cd01106">
    <property type="entry name" value="HTH_TipAL-Mta"/>
    <property type="match status" value="1"/>
</dbReference>
<proteinExistence type="predicted"/>
<dbReference type="PROSITE" id="PS50937">
    <property type="entry name" value="HTH_MERR_2"/>
    <property type="match status" value="1"/>
</dbReference>
<dbReference type="Proteomes" id="UP001432128">
    <property type="component" value="Chromosome"/>
</dbReference>
<dbReference type="GO" id="GO:0003677">
    <property type="term" value="F:DNA binding"/>
    <property type="evidence" value="ECO:0007669"/>
    <property type="project" value="UniProtKB-KW"/>
</dbReference>
<dbReference type="InterPro" id="IPR047057">
    <property type="entry name" value="MerR_fam"/>
</dbReference>
<dbReference type="InterPro" id="IPR012925">
    <property type="entry name" value="TipAS_dom"/>
</dbReference>
<evidence type="ECO:0000256" key="1">
    <source>
        <dbReference type="ARBA" id="ARBA00023125"/>
    </source>
</evidence>
<evidence type="ECO:0000313" key="4">
    <source>
        <dbReference type="Proteomes" id="UP001432128"/>
    </source>
</evidence>
<dbReference type="PANTHER" id="PTHR30204:SF90">
    <property type="entry name" value="HTH-TYPE TRANSCRIPTIONAL ACTIVATOR MTA"/>
    <property type="match status" value="1"/>
</dbReference>
<protein>
    <submittedName>
        <fullName evidence="3">MerR family transcriptional regulator</fullName>
    </submittedName>
</protein>
<dbReference type="InterPro" id="IPR009061">
    <property type="entry name" value="DNA-bd_dom_put_sf"/>
</dbReference>
<dbReference type="GO" id="GO:0003700">
    <property type="term" value="F:DNA-binding transcription factor activity"/>
    <property type="evidence" value="ECO:0007669"/>
    <property type="project" value="InterPro"/>
</dbReference>
<dbReference type="PRINTS" id="PR00040">
    <property type="entry name" value="HTHMERR"/>
</dbReference>
<feature type="domain" description="HTH merR-type" evidence="2">
    <location>
        <begin position="7"/>
        <end position="76"/>
    </location>
</feature>
<keyword evidence="1" id="KW-0238">DNA-binding</keyword>
<dbReference type="KEGG" id="whr:OG579_10075"/>
<dbReference type="RefSeq" id="WP_328859015.1">
    <property type="nucleotide sequence ID" value="NZ_CP108021.1"/>
</dbReference>
<evidence type="ECO:0000259" key="2">
    <source>
        <dbReference type="PROSITE" id="PS50937"/>
    </source>
</evidence>
<gene>
    <name evidence="3" type="ORF">OG579_10075</name>
</gene>
<dbReference type="PANTHER" id="PTHR30204">
    <property type="entry name" value="REDOX-CYCLING DRUG-SENSING TRANSCRIPTIONAL ACTIVATOR SOXR"/>
    <property type="match status" value="1"/>
</dbReference>
<name>A0AAU4K7V0_9NOCA</name>
<evidence type="ECO:0000313" key="3">
    <source>
        <dbReference type="EMBL" id="WUM22081.1"/>
    </source>
</evidence>
<dbReference type="AlphaFoldDB" id="A0AAU4K7V0"/>
<organism evidence="3 4">
    <name type="scientific">Williamsia herbipolensis</name>
    <dbReference type="NCBI Taxonomy" id="1603258"/>
    <lineage>
        <taxon>Bacteria</taxon>
        <taxon>Bacillati</taxon>
        <taxon>Actinomycetota</taxon>
        <taxon>Actinomycetes</taxon>
        <taxon>Mycobacteriales</taxon>
        <taxon>Nocardiaceae</taxon>
        <taxon>Williamsia</taxon>
    </lineage>
</organism>
<reference evidence="3 4" key="1">
    <citation type="submission" date="2022-10" db="EMBL/GenBank/DDBJ databases">
        <title>The complete genomes of actinobacterial strains from the NBC collection.</title>
        <authorList>
            <person name="Joergensen T.S."/>
            <person name="Alvarez Arevalo M."/>
            <person name="Sterndorff E.B."/>
            <person name="Faurdal D."/>
            <person name="Vuksanovic O."/>
            <person name="Mourched A.-S."/>
            <person name="Charusanti P."/>
            <person name="Shaw S."/>
            <person name="Blin K."/>
            <person name="Weber T."/>
        </authorList>
    </citation>
    <scope>NUCLEOTIDE SEQUENCE [LARGE SCALE GENOMIC DNA]</scope>
    <source>
        <strain evidence="3 4">NBC_00319</strain>
    </source>
</reference>
<dbReference type="PROSITE" id="PS00552">
    <property type="entry name" value="HTH_MERR_1"/>
    <property type="match status" value="1"/>
</dbReference>
<dbReference type="Pfam" id="PF07739">
    <property type="entry name" value="TipAS"/>
    <property type="match status" value="1"/>
</dbReference>
<dbReference type="Pfam" id="PF13411">
    <property type="entry name" value="MerR_1"/>
    <property type="match status" value="1"/>
</dbReference>
<dbReference type="Gene3D" id="1.10.1660.10">
    <property type="match status" value="1"/>
</dbReference>